<evidence type="ECO:0000313" key="3">
    <source>
        <dbReference type="Proteomes" id="UP000201371"/>
    </source>
</evidence>
<dbReference type="GeneID" id="29125110"/>
<gene>
    <name evidence="2" type="primary">148</name>
    <name evidence="2" type="ORF">SEA_YVONNETASTIC_148</name>
</gene>
<feature type="transmembrane region" description="Helical" evidence="1">
    <location>
        <begin position="12"/>
        <end position="32"/>
    </location>
</feature>
<keyword evidence="1" id="KW-0812">Transmembrane</keyword>
<keyword evidence="1" id="KW-1133">Transmembrane helix</keyword>
<sequence>MMGMSETGSRWITGVSLGVVAVCFGVLLGGIVEERQQEKCEDAQSYTYSIHEDPLATDLRAALEYTGVLG</sequence>
<protein>
    <submittedName>
        <fullName evidence="2">Uncharacterized protein</fullName>
    </submittedName>
</protein>
<evidence type="ECO:0000256" key="1">
    <source>
        <dbReference type="SAM" id="Phobius"/>
    </source>
</evidence>
<proteinExistence type="predicted"/>
<dbReference type="Proteomes" id="UP000201371">
    <property type="component" value="Segment"/>
</dbReference>
<accession>A0A142K9A9</accession>
<keyword evidence="1" id="KW-0472">Membrane</keyword>
<organism evidence="2 3">
    <name type="scientific">Gordonia phage Yvonnetastic</name>
    <dbReference type="NCBI Taxonomy" id="1821566"/>
    <lineage>
        <taxon>Viruses</taxon>
        <taxon>Duplodnaviria</taxon>
        <taxon>Heunggongvirae</taxon>
        <taxon>Uroviricota</taxon>
        <taxon>Caudoviricetes</taxon>
        <taxon>Yvonnevirus</taxon>
        <taxon>Yvonnevirus yvonnetastic</taxon>
        <taxon>Gordonia virus Yvonnetastic</taxon>
    </lineage>
</organism>
<keyword evidence="3" id="KW-1185">Reference proteome</keyword>
<name>A0A142K9A9_9CAUD</name>
<dbReference type="EMBL" id="KU963248">
    <property type="protein sequence ID" value="AMS02692.1"/>
    <property type="molecule type" value="Genomic_DNA"/>
</dbReference>
<reference evidence="3" key="1">
    <citation type="submission" date="2016-03" db="EMBL/GenBank/DDBJ databases">
        <authorList>
            <person name="Ploux O."/>
        </authorList>
    </citation>
    <scope>NUCLEOTIDE SEQUENCE [LARGE SCALE GENOMIC DNA]</scope>
</reference>
<evidence type="ECO:0000313" key="2">
    <source>
        <dbReference type="EMBL" id="AMS02692.1"/>
    </source>
</evidence>
<dbReference type="RefSeq" id="YP_009301202.1">
    <property type="nucleotide sequence ID" value="NC_031230.1"/>
</dbReference>
<dbReference type="KEGG" id="vg:29125110"/>